<evidence type="ECO:0000313" key="2">
    <source>
        <dbReference type="Proteomes" id="UP001256827"/>
    </source>
</evidence>
<proteinExistence type="predicted"/>
<keyword evidence="2" id="KW-1185">Reference proteome</keyword>
<dbReference type="EMBL" id="CP134050">
    <property type="protein sequence ID" value="WNC14033.1"/>
    <property type="molecule type" value="Genomic_DNA"/>
</dbReference>
<dbReference type="RefSeq" id="WP_310765890.1">
    <property type="nucleotide sequence ID" value="NZ_CP134050.1"/>
</dbReference>
<evidence type="ECO:0000313" key="1">
    <source>
        <dbReference type="EMBL" id="WNC14033.1"/>
    </source>
</evidence>
<accession>A0ABY9T1R2</accession>
<organism evidence="1 2">
    <name type="scientific">Brevibacillus brevis</name>
    <name type="common">Bacillus brevis</name>
    <dbReference type="NCBI Taxonomy" id="1393"/>
    <lineage>
        <taxon>Bacteria</taxon>
        <taxon>Bacillati</taxon>
        <taxon>Bacillota</taxon>
        <taxon>Bacilli</taxon>
        <taxon>Bacillales</taxon>
        <taxon>Paenibacillaceae</taxon>
        <taxon>Brevibacillus</taxon>
    </lineage>
</organism>
<dbReference type="Proteomes" id="UP001256827">
    <property type="component" value="Chromosome"/>
</dbReference>
<gene>
    <name evidence="1" type="ORF">RGB73_25690</name>
</gene>
<sequence length="112" mass="12433">MVGIGGLLAGVAERLQRKAHLRPMTAGWEKRVGIVAVDTDLRWQLTFSQGSASCEEWTGEPADLVLQGKEMDVRMLLEGDELLYASARQRVRIAGTLRDQLKLDAILRLTSK</sequence>
<protein>
    <submittedName>
        <fullName evidence="1">SCP-2 sterol transfer family protein</fullName>
    </submittedName>
</protein>
<reference evidence="1 2" key="1">
    <citation type="submission" date="2023-09" db="EMBL/GenBank/DDBJ databases">
        <title>Complete Genome and Methylome dissection of Bacillus brevis NEB573 original source of BbsI restriction endonuclease.</title>
        <authorList>
            <person name="Fomenkov A."/>
            <person name="Roberts R.D."/>
        </authorList>
    </citation>
    <scope>NUCLEOTIDE SEQUENCE [LARGE SCALE GENOMIC DNA]</scope>
    <source>
        <strain evidence="1 2">NEB573</strain>
    </source>
</reference>
<name>A0ABY9T1R2_BREBE</name>